<evidence type="ECO:0000313" key="7">
    <source>
        <dbReference type="Proteomes" id="UP000325243"/>
    </source>
</evidence>
<dbReference type="InterPro" id="IPR001647">
    <property type="entry name" value="HTH_TetR"/>
</dbReference>
<dbReference type="PROSITE" id="PS50977">
    <property type="entry name" value="HTH_TETR_2"/>
    <property type="match status" value="1"/>
</dbReference>
<keyword evidence="1" id="KW-0805">Transcription regulation</keyword>
<comment type="caution">
    <text evidence="6">The sequence shown here is derived from an EMBL/GenBank/DDBJ whole genome shotgun (WGS) entry which is preliminary data.</text>
</comment>
<feature type="DNA-binding region" description="H-T-H motif" evidence="4">
    <location>
        <begin position="32"/>
        <end position="51"/>
    </location>
</feature>
<organism evidence="6 7">
    <name type="scientific">Agromyces mariniharenae</name>
    <dbReference type="NCBI Taxonomy" id="2604423"/>
    <lineage>
        <taxon>Bacteria</taxon>
        <taxon>Bacillati</taxon>
        <taxon>Actinomycetota</taxon>
        <taxon>Actinomycetes</taxon>
        <taxon>Micrococcales</taxon>
        <taxon>Microbacteriaceae</taxon>
        <taxon>Agromyces</taxon>
    </lineage>
</organism>
<accession>A0A5S4UV92</accession>
<evidence type="ECO:0000256" key="1">
    <source>
        <dbReference type="ARBA" id="ARBA00023015"/>
    </source>
</evidence>
<keyword evidence="3" id="KW-0804">Transcription</keyword>
<keyword evidence="2 4" id="KW-0238">DNA-binding</keyword>
<sequence length="170" mass="17508">MREWIPVSTSPKGRLVLAAAREFGSRPFDDVTVADLARAADVTTGALYHHFDGKLGIYAFVRTDVERRVLDRMEGAAAALPGGSASARIGAAMAVGFDFATRAGFAWMLAEPPIGDEPDAIAGALGELCAPPSAELGAMLAAAWRAAVGAVARGGDPATVREALSRLTAG</sequence>
<gene>
    <name evidence="6" type="ORF">FYC51_14905</name>
</gene>
<dbReference type="GO" id="GO:0003700">
    <property type="term" value="F:DNA-binding transcription factor activity"/>
    <property type="evidence" value="ECO:0007669"/>
    <property type="project" value="TreeGrafter"/>
</dbReference>
<dbReference type="PANTHER" id="PTHR30055">
    <property type="entry name" value="HTH-TYPE TRANSCRIPTIONAL REGULATOR RUTR"/>
    <property type="match status" value="1"/>
</dbReference>
<dbReference type="AlphaFoldDB" id="A0A5S4UV92"/>
<dbReference type="Proteomes" id="UP000325243">
    <property type="component" value="Unassembled WGS sequence"/>
</dbReference>
<proteinExistence type="predicted"/>
<dbReference type="Gene3D" id="1.10.357.10">
    <property type="entry name" value="Tetracycline Repressor, domain 2"/>
    <property type="match status" value="1"/>
</dbReference>
<dbReference type="PANTHER" id="PTHR30055:SF234">
    <property type="entry name" value="HTH-TYPE TRANSCRIPTIONAL REGULATOR BETI"/>
    <property type="match status" value="1"/>
</dbReference>
<name>A0A5S4UV92_9MICO</name>
<evidence type="ECO:0000256" key="4">
    <source>
        <dbReference type="PROSITE-ProRule" id="PRU00335"/>
    </source>
</evidence>
<dbReference type="Pfam" id="PF00440">
    <property type="entry name" value="TetR_N"/>
    <property type="match status" value="1"/>
</dbReference>
<dbReference type="InterPro" id="IPR050109">
    <property type="entry name" value="HTH-type_TetR-like_transc_reg"/>
</dbReference>
<evidence type="ECO:0000256" key="2">
    <source>
        <dbReference type="ARBA" id="ARBA00023125"/>
    </source>
</evidence>
<dbReference type="RefSeq" id="WP_148734587.1">
    <property type="nucleotide sequence ID" value="NZ_VSSB01000002.1"/>
</dbReference>
<evidence type="ECO:0000256" key="3">
    <source>
        <dbReference type="ARBA" id="ARBA00023163"/>
    </source>
</evidence>
<evidence type="ECO:0000259" key="5">
    <source>
        <dbReference type="PROSITE" id="PS50977"/>
    </source>
</evidence>
<dbReference type="SUPFAM" id="SSF46689">
    <property type="entry name" value="Homeodomain-like"/>
    <property type="match status" value="1"/>
</dbReference>
<dbReference type="EMBL" id="VSSB01000002">
    <property type="protein sequence ID" value="TYL50486.1"/>
    <property type="molecule type" value="Genomic_DNA"/>
</dbReference>
<reference evidence="6 7" key="1">
    <citation type="submission" date="2019-08" db="EMBL/GenBank/DDBJ databases">
        <authorList>
            <person name="Hu J."/>
        </authorList>
    </citation>
    <scope>NUCLEOTIDE SEQUENCE [LARGE SCALE GENOMIC DNA]</scope>
    <source>
        <strain evidence="6 7">NEAU-184</strain>
    </source>
</reference>
<dbReference type="InterPro" id="IPR009057">
    <property type="entry name" value="Homeodomain-like_sf"/>
</dbReference>
<evidence type="ECO:0000313" key="6">
    <source>
        <dbReference type="EMBL" id="TYL50486.1"/>
    </source>
</evidence>
<feature type="domain" description="HTH tetR-type" evidence="5">
    <location>
        <begin position="9"/>
        <end position="69"/>
    </location>
</feature>
<dbReference type="GO" id="GO:0000976">
    <property type="term" value="F:transcription cis-regulatory region binding"/>
    <property type="evidence" value="ECO:0007669"/>
    <property type="project" value="TreeGrafter"/>
</dbReference>
<keyword evidence="7" id="KW-1185">Reference proteome</keyword>
<protein>
    <submittedName>
        <fullName evidence="6">TetR/AcrR family transcriptional regulator</fullName>
    </submittedName>
</protein>